<organism evidence="1 2">
    <name type="scientific">Dendrothele bispora (strain CBS 962.96)</name>
    <dbReference type="NCBI Taxonomy" id="1314807"/>
    <lineage>
        <taxon>Eukaryota</taxon>
        <taxon>Fungi</taxon>
        <taxon>Dikarya</taxon>
        <taxon>Basidiomycota</taxon>
        <taxon>Agaricomycotina</taxon>
        <taxon>Agaricomycetes</taxon>
        <taxon>Agaricomycetidae</taxon>
        <taxon>Agaricales</taxon>
        <taxon>Agaricales incertae sedis</taxon>
        <taxon>Dendrothele</taxon>
    </lineage>
</organism>
<evidence type="ECO:0000313" key="1">
    <source>
        <dbReference type="EMBL" id="THU81132.1"/>
    </source>
</evidence>
<gene>
    <name evidence="1" type="ORF">K435DRAFT_809326</name>
</gene>
<reference evidence="1 2" key="1">
    <citation type="journal article" date="2019" name="Nat. Ecol. Evol.">
        <title>Megaphylogeny resolves global patterns of mushroom evolution.</title>
        <authorList>
            <person name="Varga T."/>
            <person name="Krizsan K."/>
            <person name="Foldi C."/>
            <person name="Dima B."/>
            <person name="Sanchez-Garcia M."/>
            <person name="Sanchez-Ramirez S."/>
            <person name="Szollosi G.J."/>
            <person name="Szarkandi J.G."/>
            <person name="Papp V."/>
            <person name="Albert L."/>
            <person name="Andreopoulos W."/>
            <person name="Angelini C."/>
            <person name="Antonin V."/>
            <person name="Barry K.W."/>
            <person name="Bougher N.L."/>
            <person name="Buchanan P."/>
            <person name="Buyck B."/>
            <person name="Bense V."/>
            <person name="Catcheside P."/>
            <person name="Chovatia M."/>
            <person name="Cooper J."/>
            <person name="Damon W."/>
            <person name="Desjardin D."/>
            <person name="Finy P."/>
            <person name="Geml J."/>
            <person name="Haridas S."/>
            <person name="Hughes K."/>
            <person name="Justo A."/>
            <person name="Karasinski D."/>
            <person name="Kautmanova I."/>
            <person name="Kiss B."/>
            <person name="Kocsube S."/>
            <person name="Kotiranta H."/>
            <person name="LaButti K.M."/>
            <person name="Lechner B.E."/>
            <person name="Liimatainen K."/>
            <person name="Lipzen A."/>
            <person name="Lukacs Z."/>
            <person name="Mihaltcheva S."/>
            <person name="Morgado L.N."/>
            <person name="Niskanen T."/>
            <person name="Noordeloos M.E."/>
            <person name="Ohm R.A."/>
            <person name="Ortiz-Santana B."/>
            <person name="Ovrebo C."/>
            <person name="Racz N."/>
            <person name="Riley R."/>
            <person name="Savchenko A."/>
            <person name="Shiryaev A."/>
            <person name="Soop K."/>
            <person name="Spirin V."/>
            <person name="Szebenyi C."/>
            <person name="Tomsovsky M."/>
            <person name="Tulloss R.E."/>
            <person name="Uehling J."/>
            <person name="Grigoriev I.V."/>
            <person name="Vagvolgyi C."/>
            <person name="Papp T."/>
            <person name="Martin F.M."/>
            <person name="Miettinen O."/>
            <person name="Hibbett D.S."/>
            <person name="Nagy L.G."/>
        </authorList>
    </citation>
    <scope>NUCLEOTIDE SEQUENCE [LARGE SCALE GENOMIC DNA]</scope>
    <source>
        <strain evidence="1 2">CBS 962.96</strain>
    </source>
</reference>
<keyword evidence="2" id="KW-1185">Reference proteome</keyword>
<sequence>MNSSTSIKAHYPSSQHTADEIDATQFFSPEGSGHVYGRMTHLVTIEALPISRIRKLLIVGCLRHLHAQPWNFTLLNSCPCEFINEGFRIYALNSNVMVLGWDNPNQCGVENFVRDVVIPCLNGGPHISSFVQEVYRTPRLAFTGRSNCTSGWKPKAFKVVVTNNPDSGIDAGISTSSSHLCLFDLRASNHREQQRTEWMEK</sequence>
<name>A0A4S8KYL2_DENBC</name>
<dbReference type="AlphaFoldDB" id="A0A4S8KYL2"/>
<accession>A0A4S8KYL2</accession>
<dbReference type="Proteomes" id="UP000297245">
    <property type="component" value="Unassembled WGS sequence"/>
</dbReference>
<dbReference type="EMBL" id="ML179837">
    <property type="protein sequence ID" value="THU81132.1"/>
    <property type="molecule type" value="Genomic_DNA"/>
</dbReference>
<proteinExistence type="predicted"/>
<protein>
    <submittedName>
        <fullName evidence="1">Uncharacterized protein</fullName>
    </submittedName>
</protein>
<evidence type="ECO:0000313" key="2">
    <source>
        <dbReference type="Proteomes" id="UP000297245"/>
    </source>
</evidence>